<dbReference type="Proteomes" id="UP001610563">
    <property type="component" value="Unassembled WGS sequence"/>
</dbReference>
<evidence type="ECO:0000256" key="1">
    <source>
        <dbReference type="SAM" id="MobiDB-lite"/>
    </source>
</evidence>
<sequence length="142" mass="15960">MSDRAGDNIPPYVDPSSVPIARELGILFGFLLASLVIMAVYTVLWRAFERREEDRDRLRKDRLVAQGVHHGRGGLHEKMLDQEVLRARAELPGHTGLSIGELGGRSRSHSRVAERERSIPRRGRGEADGVRERGGSRMREVL</sequence>
<evidence type="ECO:0000313" key="3">
    <source>
        <dbReference type="EMBL" id="KAL2797631.1"/>
    </source>
</evidence>
<dbReference type="EMBL" id="JBFTWV010000018">
    <property type="protein sequence ID" value="KAL2797631.1"/>
    <property type="molecule type" value="Genomic_DNA"/>
</dbReference>
<proteinExistence type="predicted"/>
<keyword evidence="4" id="KW-1185">Reference proteome</keyword>
<reference evidence="3 4" key="1">
    <citation type="submission" date="2024-07" db="EMBL/GenBank/DDBJ databases">
        <title>Section-level genome sequencing and comparative genomics of Aspergillus sections Usti and Cavernicolus.</title>
        <authorList>
            <consortium name="Lawrence Berkeley National Laboratory"/>
            <person name="Nybo J.L."/>
            <person name="Vesth T.C."/>
            <person name="Theobald S."/>
            <person name="Frisvad J.C."/>
            <person name="Larsen T.O."/>
            <person name="Kjaerboelling I."/>
            <person name="Rothschild-Mancinelli K."/>
            <person name="Lyhne E.K."/>
            <person name="Kogle M.E."/>
            <person name="Barry K."/>
            <person name="Clum A."/>
            <person name="Na H."/>
            <person name="Ledsgaard L."/>
            <person name="Lin J."/>
            <person name="Lipzen A."/>
            <person name="Kuo A."/>
            <person name="Riley R."/>
            <person name="Mondo S."/>
            <person name="Labutti K."/>
            <person name="Haridas S."/>
            <person name="Pangalinan J."/>
            <person name="Salamov A.A."/>
            <person name="Simmons B.A."/>
            <person name="Magnuson J.K."/>
            <person name="Chen J."/>
            <person name="Drula E."/>
            <person name="Henrissat B."/>
            <person name="Wiebenga A."/>
            <person name="Lubbers R.J."/>
            <person name="Gomes A.C."/>
            <person name="Makela M.R."/>
            <person name="Stajich J."/>
            <person name="Grigoriev I.V."/>
            <person name="Mortensen U.H."/>
            <person name="De Vries R.P."/>
            <person name="Baker S.E."/>
            <person name="Andersen M.R."/>
        </authorList>
    </citation>
    <scope>NUCLEOTIDE SEQUENCE [LARGE SCALE GENOMIC DNA]</scope>
    <source>
        <strain evidence="3 4">CBS 209.92</strain>
    </source>
</reference>
<organism evidence="3 4">
    <name type="scientific">Aspergillus keveii</name>
    <dbReference type="NCBI Taxonomy" id="714993"/>
    <lineage>
        <taxon>Eukaryota</taxon>
        <taxon>Fungi</taxon>
        <taxon>Dikarya</taxon>
        <taxon>Ascomycota</taxon>
        <taxon>Pezizomycotina</taxon>
        <taxon>Eurotiomycetes</taxon>
        <taxon>Eurotiomycetidae</taxon>
        <taxon>Eurotiales</taxon>
        <taxon>Aspergillaceae</taxon>
        <taxon>Aspergillus</taxon>
        <taxon>Aspergillus subgen. Nidulantes</taxon>
    </lineage>
</organism>
<keyword evidence="2" id="KW-1133">Transmembrane helix</keyword>
<keyword evidence="2" id="KW-0472">Membrane</keyword>
<evidence type="ECO:0000313" key="4">
    <source>
        <dbReference type="Proteomes" id="UP001610563"/>
    </source>
</evidence>
<feature type="transmembrane region" description="Helical" evidence="2">
    <location>
        <begin position="24"/>
        <end position="48"/>
    </location>
</feature>
<name>A0ABR4GF33_9EURO</name>
<protein>
    <submittedName>
        <fullName evidence="3">Uncharacterized protein</fullName>
    </submittedName>
</protein>
<gene>
    <name evidence="3" type="ORF">BJX66DRAFT_87884</name>
</gene>
<feature type="region of interest" description="Disordered" evidence="1">
    <location>
        <begin position="94"/>
        <end position="142"/>
    </location>
</feature>
<comment type="caution">
    <text evidence="3">The sequence shown here is derived from an EMBL/GenBank/DDBJ whole genome shotgun (WGS) entry which is preliminary data.</text>
</comment>
<accession>A0ABR4GF33</accession>
<keyword evidence="2" id="KW-0812">Transmembrane</keyword>
<evidence type="ECO:0000256" key="2">
    <source>
        <dbReference type="SAM" id="Phobius"/>
    </source>
</evidence>
<feature type="compositionally biased region" description="Basic and acidic residues" evidence="1">
    <location>
        <begin position="111"/>
        <end position="142"/>
    </location>
</feature>